<dbReference type="OrthoDB" id="1863057at2"/>
<sequence>MTETIGKRIKEARIKKGLSQTELAGKLGYKSRSSINKIETGGRDIPKSQVVKIAEILDLTPSYLMGWENSPAHNILSREKIHMIPVYNSIDAGFKTYDSSDISGHLPLYIENDSDVKNTICVTVREQSMSPKIEDGDTIVVHRQNHVDNGKIAIVMIGENTIVKRVDFNRDRLILTSYNPEYPPMIIEGSELTNVKVVGLVQQIIKII</sequence>
<dbReference type="CDD" id="cd00093">
    <property type="entry name" value="HTH_XRE"/>
    <property type="match status" value="1"/>
</dbReference>
<dbReference type="Gene3D" id="1.10.260.40">
    <property type="entry name" value="lambda repressor-like DNA-binding domains"/>
    <property type="match status" value="1"/>
</dbReference>
<keyword evidence="2" id="KW-0238">DNA-binding</keyword>
<gene>
    <name evidence="5" type="ordered locus">Rumal_3450</name>
</gene>
<dbReference type="eggNOG" id="COG1974">
    <property type="taxonomic scope" value="Bacteria"/>
</dbReference>
<name>E6UJQ2_RUMA7</name>
<dbReference type="RefSeq" id="WP_013483448.1">
    <property type="nucleotide sequence ID" value="NC_014824.1"/>
</dbReference>
<dbReference type="Pfam" id="PF00717">
    <property type="entry name" value="Peptidase_S24"/>
    <property type="match status" value="1"/>
</dbReference>
<dbReference type="Proteomes" id="UP000006919">
    <property type="component" value="Plasmid pRUMAL01"/>
</dbReference>
<evidence type="ECO:0000259" key="4">
    <source>
        <dbReference type="PROSITE" id="PS50943"/>
    </source>
</evidence>
<dbReference type="InterPro" id="IPR001387">
    <property type="entry name" value="Cro/C1-type_HTH"/>
</dbReference>
<dbReference type="PANTHER" id="PTHR40661:SF3">
    <property type="entry name" value="FELS-1 PROPHAGE TRANSCRIPTIONAL REGULATOR"/>
    <property type="match status" value="1"/>
</dbReference>
<evidence type="ECO:0000313" key="5">
    <source>
        <dbReference type="EMBL" id="ADU23898.1"/>
    </source>
</evidence>
<reference evidence="6" key="1">
    <citation type="journal article" date="2011" name="J. Bacteriol.">
        <title>Complete genome of the cellulolytic ruminal bacterium Ruminococcus albus 7.</title>
        <authorList>
            <person name="Suen G."/>
            <person name="Stevenson D.M."/>
            <person name="Bruce D.C."/>
            <person name="Chertkov O."/>
            <person name="Copeland A."/>
            <person name="Cheng J.F."/>
            <person name="Detter C."/>
            <person name="Detter J.C."/>
            <person name="Goodwin L.A."/>
            <person name="Han C.S."/>
            <person name="Hauser L.J."/>
            <person name="Ivanova N.N."/>
            <person name="Kyrpides N.C."/>
            <person name="Land M.L."/>
            <person name="Lapidus A."/>
            <person name="Lucas S."/>
            <person name="Ovchinnikova G."/>
            <person name="Pitluck S."/>
            <person name="Tapia R."/>
            <person name="Woyke T."/>
            <person name="Boyum J."/>
            <person name="Mead D."/>
            <person name="Weimer P.J."/>
        </authorList>
    </citation>
    <scope>NUCLEOTIDE SEQUENCE [LARGE SCALE GENOMIC DNA]</scope>
    <source>
        <strain evidence="6">ATCC 27210 / DSM 20455 / JCM 14654 / NCDO 2250 / 7</strain>
        <plasmid evidence="6">pRUMAL01</plasmid>
    </source>
</reference>
<dbReference type="EMBL" id="CP002404">
    <property type="protein sequence ID" value="ADU23898.1"/>
    <property type="molecule type" value="Genomic_DNA"/>
</dbReference>
<geneLocation type="plasmid" evidence="5 6">
    <name>pRUMAL01</name>
</geneLocation>
<protein>
    <submittedName>
        <fullName evidence="5">Transcriptional regulator, XRE family</fullName>
    </submittedName>
</protein>
<dbReference type="InterPro" id="IPR036286">
    <property type="entry name" value="LexA/Signal_pep-like_sf"/>
</dbReference>
<dbReference type="Gene3D" id="2.10.109.10">
    <property type="entry name" value="Umud Fragment, subunit A"/>
    <property type="match status" value="1"/>
</dbReference>
<organism evidence="5 6">
    <name type="scientific">Ruminococcus albus (strain ATCC 27210 / DSM 20455 / JCM 14654 / NCDO 2250 / 7)</name>
    <dbReference type="NCBI Taxonomy" id="697329"/>
    <lineage>
        <taxon>Bacteria</taxon>
        <taxon>Bacillati</taxon>
        <taxon>Bacillota</taxon>
        <taxon>Clostridia</taxon>
        <taxon>Eubacteriales</taxon>
        <taxon>Oscillospiraceae</taxon>
        <taxon>Ruminococcus</taxon>
    </lineage>
</organism>
<dbReference type="SMART" id="SM00530">
    <property type="entry name" value="HTH_XRE"/>
    <property type="match status" value="1"/>
</dbReference>
<dbReference type="HOGENOM" id="CLU_066192_1_2_9"/>
<dbReference type="InterPro" id="IPR039418">
    <property type="entry name" value="LexA-like"/>
</dbReference>
<dbReference type="CDD" id="cd06529">
    <property type="entry name" value="S24_LexA-like"/>
    <property type="match status" value="1"/>
</dbReference>
<dbReference type="InterPro" id="IPR010982">
    <property type="entry name" value="Lambda_DNA-bd_dom_sf"/>
</dbReference>
<evidence type="ECO:0000256" key="1">
    <source>
        <dbReference type="ARBA" id="ARBA00023015"/>
    </source>
</evidence>
<dbReference type="Pfam" id="PF01381">
    <property type="entry name" value="HTH_3"/>
    <property type="match status" value="1"/>
</dbReference>
<dbReference type="InterPro" id="IPR015927">
    <property type="entry name" value="Peptidase_S24_S26A/B/C"/>
</dbReference>
<feature type="domain" description="HTH cro/C1-type" evidence="4">
    <location>
        <begin position="9"/>
        <end position="64"/>
    </location>
</feature>
<dbReference type="SUPFAM" id="SSF47413">
    <property type="entry name" value="lambda repressor-like DNA-binding domains"/>
    <property type="match status" value="1"/>
</dbReference>
<evidence type="ECO:0000256" key="2">
    <source>
        <dbReference type="ARBA" id="ARBA00023125"/>
    </source>
</evidence>
<dbReference type="PANTHER" id="PTHR40661">
    <property type="match status" value="1"/>
</dbReference>
<dbReference type="KEGG" id="ral:Rumal_3450"/>
<dbReference type="AlphaFoldDB" id="E6UJQ2"/>
<evidence type="ECO:0000256" key="3">
    <source>
        <dbReference type="ARBA" id="ARBA00023163"/>
    </source>
</evidence>
<keyword evidence="5" id="KW-0614">Plasmid</keyword>
<dbReference type="SUPFAM" id="SSF51306">
    <property type="entry name" value="LexA/Signal peptidase"/>
    <property type="match status" value="1"/>
</dbReference>
<evidence type="ECO:0000313" key="6">
    <source>
        <dbReference type="Proteomes" id="UP000006919"/>
    </source>
</evidence>
<dbReference type="PROSITE" id="PS50943">
    <property type="entry name" value="HTH_CROC1"/>
    <property type="match status" value="1"/>
</dbReference>
<accession>E6UJQ2</accession>
<keyword evidence="1" id="KW-0805">Transcription regulation</keyword>
<proteinExistence type="predicted"/>
<keyword evidence="3" id="KW-0804">Transcription</keyword>
<dbReference type="GO" id="GO:0003677">
    <property type="term" value="F:DNA binding"/>
    <property type="evidence" value="ECO:0007669"/>
    <property type="project" value="UniProtKB-KW"/>
</dbReference>